<dbReference type="InterPro" id="IPR056789">
    <property type="entry name" value="LRR_R13L1-DRL21"/>
</dbReference>
<organism evidence="2 3">
    <name type="scientific">Ziziphus jujuba var. spinosa</name>
    <dbReference type="NCBI Taxonomy" id="714518"/>
    <lineage>
        <taxon>Eukaryota</taxon>
        <taxon>Viridiplantae</taxon>
        <taxon>Streptophyta</taxon>
        <taxon>Embryophyta</taxon>
        <taxon>Tracheophyta</taxon>
        <taxon>Spermatophyta</taxon>
        <taxon>Magnoliopsida</taxon>
        <taxon>eudicotyledons</taxon>
        <taxon>Gunneridae</taxon>
        <taxon>Pentapetalae</taxon>
        <taxon>rosids</taxon>
        <taxon>fabids</taxon>
        <taxon>Rosales</taxon>
        <taxon>Rhamnaceae</taxon>
        <taxon>Paliureae</taxon>
        <taxon>Ziziphus</taxon>
    </lineage>
</organism>
<evidence type="ECO:0000313" key="2">
    <source>
        <dbReference type="EMBL" id="KAH7529444.1"/>
    </source>
</evidence>
<evidence type="ECO:0000313" key="3">
    <source>
        <dbReference type="Proteomes" id="UP000813462"/>
    </source>
</evidence>
<dbReference type="AlphaFoldDB" id="A0A978VGF5"/>
<gene>
    <name evidence="2" type="ORF">FEM48_Zijuj05G0184600</name>
</gene>
<accession>A0A978VGF5</accession>
<protein>
    <recommendedName>
        <fullName evidence="1">R13L1/DRL21-like LRR repeat region domain-containing protein</fullName>
    </recommendedName>
</protein>
<dbReference type="InterPro" id="IPR032675">
    <property type="entry name" value="LRR_dom_sf"/>
</dbReference>
<feature type="domain" description="R13L1/DRL21-like LRR repeat region" evidence="1">
    <location>
        <begin position="168"/>
        <end position="285"/>
    </location>
</feature>
<name>A0A978VGF5_ZIZJJ</name>
<dbReference type="PANTHER" id="PTHR47186:SF28">
    <property type="entry name" value="TIR-NBS-LRR TYPE DISEASE RESISTANCE-LIKE PROTEIN"/>
    <property type="match status" value="1"/>
</dbReference>
<sequence>MQQRCYGNLRRLVTEKCDIMNSIALDDLTMLEELRLKFVENVESIKYAKQPQICPPAFTSLTIIELGDCPELVSFPQGGLHAPNLKEFDIQDCEKLRSLPKHMNNLLPSLQSLRGGSYFHDWRKLELFPTWEIAFKSNITYYFEIWKALCTFVCTSTFLKNQMHNEVLGGSLHFLGLENVLNVEDVLAAKLKNMNYLIELEFSWGFMSGCPKNHEEILFGLQPHTNIKFLRINSWGGENFPNWDGDHKVSNLEQIQLLGCDEFYHGGSSEAMPFRCLEHLQIFHMLVCKGWSFVGGDFRHSFPQLKQLVLKACPELTGELCLPETMETIEILGCQKLDLNFAESHPYKSLTKLHIFGSCSSPRCICLDYFPNLNELHLECENLESLVYSEKYCPALPFLRCLKLTKCPKLERFPPGGMHAANLEDFHIHSCNNLKSLPEQMPSLLSSLQTLTAVSFLGELLCKLF</sequence>
<proteinExistence type="predicted"/>
<dbReference type="Gene3D" id="3.80.10.10">
    <property type="entry name" value="Ribonuclease Inhibitor"/>
    <property type="match status" value="3"/>
</dbReference>
<comment type="caution">
    <text evidence="2">The sequence shown here is derived from an EMBL/GenBank/DDBJ whole genome shotgun (WGS) entry which is preliminary data.</text>
</comment>
<dbReference type="SUPFAM" id="SSF52058">
    <property type="entry name" value="L domain-like"/>
    <property type="match status" value="1"/>
</dbReference>
<dbReference type="PANTHER" id="PTHR47186">
    <property type="entry name" value="LEUCINE-RICH REPEAT-CONTAINING PROTEIN 57"/>
    <property type="match status" value="1"/>
</dbReference>
<dbReference type="Pfam" id="PF25019">
    <property type="entry name" value="LRR_R13L1-DRL21"/>
    <property type="match status" value="1"/>
</dbReference>
<evidence type="ECO:0000259" key="1">
    <source>
        <dbReference type="Pfam" id="PF25019"/>
    </source>
</evidence>
<dbReference type="Proteomes" id="UP000813462">
    <property type="component" value="Unassembled WGS sequence"/>
</dbReference>
<dbReference type="EMBL" id="JAEACU010000005">
    <property type="protein sequence ID" value="KAH7529444.1"/>
    <property type="molecule type" value="Genomic_DNA"/>
</dbReference>
<reference evidence="2" key="1">
    <citation type="journal article" date="2021" name="Front. Plant Sci.">
        <title>Chromosome-Scale Genome Assembly for Chinese Sour Jujube and Insights Into Its Genome Evolution and Domestication Signature.</title>
        <authorList>
            <person name="Shen L.-Y."/>
            <person name="Luo H."/>
            <person name="Wang X.-L."/>
            <person name="Wang X.-M."/>
            <person name="Qiu X.-J."/>
            <person name="Liu H."/>
            <person name="Zhou S.-S."/>
            <person name="Jia K.-H."/>
            <person name="Nie S."/>
            <person name="Bao Y.-T."/>
            <person name="Zhang R.-G."/>
            <person name="Yun Q.-Z."/>
            <person name="Chai Y.-H."/>
            <person name="Lu J.-Y."/>
            <person name="Li Y."/>
            <person name="Zhao S.-W."/>
            <person name="Mao J.-F."/>
            <person name="Jia S.-G."/>
            <person name="Mao Y.-M."/>
        </authorList>
    </citation>
    <scope>NUCLEOTIDE SEQUENCE</scope>
    <source>
        <strain evidence="2">AT0</strain>
        <tissue evidence="2">Leaf</tissue>
    </source>
</reference>